<sequence length="102" mass="10836">MSQQAGSDRRSEKSMVVSRAKGVEDGLCGNTCCWEIEYSGQRPVSREPEGAALEGRFVEFQSWLLGLLSALGVAAAIAWRTKLQADFPRSTASGASDASGVP</sequence>
<evidence type="ECO:0000313" key="2">
    <source>
        <dbReference type="Proteomes" id="UP001320706"/>
    </source>
</evidence>
<evidence type="ECO:0000313" key="1">
    <source>
        <dbReference type="EMBL" id="KAK8207589.1"/>
    </source>
</evidence>
<keyword evidence="2" id="KW-1185">Reference proteome</keyword>
<dbReference type="EMBL" id="JAMKPW020000021">
    <property type="protein sequence ID" value="KAK8207589.1"/>
    <property type="molecule type" value="Genomic_DNA"/>
</dbReference>
<proteinExistence type="predicted"/>
<accession>A0ACC3SCT7</accession>
<gene>
    <name evidence="1" type="ORF">M8818_004243</name>
</gene>
<name>A0ACC3SCT7_9PEZI</name>
<dbReference type="Proteomes" id="UP001320706">
    <property type="component" value="Unassembled WGS sequence"/>
</dbReference>
<organism evidence="1 2">
    <name type="scientific">Zalaria obscura</name>
    <dbReference type="NCBI Taxonomy" id="2024903"/>
    <lineage>
        <taxon>Eukaryota</taxon>
        <taxon>Fungi</taxon>
        <taxon>Dikarya</taxon>
        <taxon>Ascomycota</taxon>
        <taxon>Pezizomycotina</taxon>
        <taxon>Dothideomycetes</taxon>
        <taxon>Dothideomycetidae</taxon>
        <taxon>Dothideales</taxon>
        <taxon>Zalariaceae</taxon>
        <taxon>Zalaria</taxon>
    </lineage>
</organism>
<reference evidence="1" key="1">
    <citation type="submission" date="2024-02" db="EMBL/GenBank/DDBJ databases">
        <title>Metagenome Assembled Genome of Zalaria obscura JY119.</title>
        <authorList>
            <person name="Vighnesh L."/>
            <person name="Jagadeeshwari U."/>
            <person name="Venkata Ramana C."/>
            <person name="Sasikala C."/>
        </authorList>
    </citation>
    <scope>NUCLEOTIDE SEQUENCE</scope>
    <source>
        <strain evidence="1">JY119</strain>
    </source>
</reference>
<comment type="caution">
    <text evidence="1">The sequence shown here is derived from an EMBL/GenBank/DDBJ whole genome shotgun (WGS) entry which is preliminary data.</text>
</comment>
<protein>
    <submittedName>
        <fullName evidence="1">Uncharacterized protein</fullName>
    </submittedName>
</protein>